<dbReference type="Gene3D" id="3.60.15.10">
    <property type="entry name" value="Ribonuclease Z/Hydroxyacylglutathione hydrolase-like"/>
    <property type="match status" value="1"/>
</dbReference>
<sequence>MYEVIVLKEGYNLDRGKGCQRADGSVTLLKGRHNIIVDTGSPRDKDKILTALKANGMTPENINYVVCTHGHVDHVGNLNLFQEAVHIVSYDICIGDNYVIHDFKSGIPYEIDDFVEVVATPGHTGADVSVLVKTLQHGNVLVSGDLFECEEDLENPELWQENSENCEMQEESRIQMLKYADYIVPGHGTMFKVPDEYKRHLRVMMIGVYQELNFSNIKSSIEYTVLECD</sequence>
<dbReference type="PANTHER" id="PTHR23200">
    <property type="entry name" value="METALLO-BETA-LACTAMASE DOMAIN-CONTAINING PROTEIN 1"/>
    <property type="match status" value="1"/>
</dbReference>
<dbReference type="CDD" id="cd07711">
    <property type="entry name" value="MBLAC1-like_MBL-fold"/>
    <property type="match status" value="1"/>
</dbReference>
<evidence type="ECO:0000259" key="7">
    <source>
        <dbReference type="SMART" id="SM00849"/>
    </source>
</evidence>
<evidence type="ECO:0000256" key="3">
    <source>
        <dbReference type="ARBA" id="ARBA00014856"/>
    </source>
</evidence>
<evidence type="ECO:0000256" key="1">
    <source>
        <dbReference type="ARBA" id="ARBA00004514"/>
    </source>
</evidence>
<comment type="catalytic activity">
    <reaction evidence="5">
        <text>a ribonucleotidyl-ribonucleotide-RNA + H2O = a 3'-end ribonucleotide-RNA + a 5'-end 5'-phospho-ribonucleoside-RNA + H(+)</text>
        <dbReference type="Rhea" id="RHEA:68096"/>
        <dbReference type="Rhea" id="RHEA-COMP:15179"/>
        <dbReference type="Rhea" id="RHEA-COMP:17355"/>
        <dbReference type="Rhea" id="RHEA-COMP:17428"/>
        <dbReference type="ChEBI" id="CHEBI:15377"/>
        <dbReference type="ChEBI" id="CHEBI:15378"/>
        <dbReference type="ChEBI" id="CHEBI:74896"/>
        <dbReference type="ChEBI" id="CHEBI:138282"/>
        <dbReference type="ChEBI" id="CHEBI:173118"/>
    </reaction>
    <physiologicalReaction direction="left-to-right" evidence="5">
        <dbReference type="Rhea" id="RHEA:68097"/>
    </physiologicalReaction>
</comment>
<reference evidence="8 9" key="1">
    <citation type="submission" date="2024-01" db="EMBL/GenBank/DDBJ databases">
        <title>The genome of the rayed Mediterranean limpet Patella caerulea (Linnaeus, 1758).</title>
        <authorList>
            <person name="Anh-Thu Weber A."/>
            <person name="Halstead-Nussloch G."/>
        </authorList>
    </citation>
    <scope>NUCLEOTIDE SEQUENCE [LARGE SCALE GENOMIC DNA]</scope>
    <source>
        <strain evidence="8">AATW-2023a</strain>
        <tissue evidence="8">Whole specimen</tissue>
    </source>
</reference>
<evidence type="ECO:0000313" key="9">
    <source>
        <dbReference type="Proteomes" id="UP001347796"/>
    </source>
</evidence>
<dbReference type="SUPFAM" id="SSF56281">
    <property type="entry name" value="Metallo-hydrolase/oxidoreductase"/>
    <property type="match status" value="1"/>
</dbReference>
<accession>A0AAN8Q2X3</accession>
<dbReference type="Pfam" id="PF00753">
    <property type="entry name" value="Lactamase_B"/>
    <property type="match status" value="1"/>
</dbReference>
<comment type="function">
    <text evidence="6">Endoribonuclease that catalyzes the hydrolysis of histone-coding pre-mRNA 3'-end. Involved in histone pre-mRNA processing during the S-phase of the cell cycle, which is required for entering/progressing through S-phase. Cleaves histone pre-mRNA at a major and a minor cleavage site after the 5'-ACCCA-3' and the 5'-ACCCACA-3' sequence, respectively, and located downstream of the stem-loop. May require the presence of the HDE element located at the histone pre-RNA 3'-end to avoid non-specific cleavage.</text>
</comment>
<evidence type="ECO:0000256" key="2">
    <source>
        <dbReference type="ARBA" id="ARBA00011738"/>
    </source>
</evidence>
<evidence type="ECO:0000256" key="6">
    <source>
        <dbReference type="ARBA" id="ARBA00045869"/>
    </source>
</evidence>
<comment type="caution">
    <text evidence="8">The sequence shown here is derived from an EMBL/GenBank/DDBJ whole genome shotgun (WGS) entry which is preliminary data.</text>
</comment>
<gene>
    <name evidence="8" type="ORF">SNE40_000946</name>
</gene>
<organism evidence="8 9">
    <name type="scientific">Patella caerulea</name>
    <name type="common">Rayed Mediterranean limpet</name>
    <dbReference type="NCBI Taxonomy" id="87958"/>
    <lineage>
        <taxon>Eukaryota</taxon>
        <taxon>Metazoa</taxon>
        <taxon>Spiralia</taxon>
        <taxon>Lophotrochozoa</taxon>
        <taxon>Mollusca</taxon>
        <taxon>Gastropoda</taxon>
        <taxon>Patellogastropoda</taxon>
        <taxon>Patelloidea</taxon>
        <taxon>Patellidae</taxon>
        <taxon>Patella</taxon>
    </lineage>
</organism>
<name>A0AAN8Q2X3_PATCE</name>
<dbReference type="EMBL" id="JAZGQO010000001">
    <property type="protein sequence ID" value="KAK6195537.1"/>
    <property type="molecule type" value="Genomic_DNA"/>
</dbReference>
<dbReference type="InterPro" id="IPR036866">
    <property type="entry name" value="RibonucZ/Hydroxyglut_hydro"/>
</dbReference>
<dbReference type="Proteomes" id="UP001347796">
    <property type="component" value="Unassembled WGS sequence"/>
</dbReference>
<protein>
    <recommendedName>
        <fullName evidence="3">Metallo-beta-lactamase domain-containing protein 1</fullName>
    </recommendedName>
    <alternativeName>
        <fullName evidence="4">Endoribonuclease MBLAC1</fullName>
    </alternativeName>
</protein>
<proteinExistence type="predicted"/>
<keyword evidence="9" id="KW-1185">Reference proteome</keyword>
<evidence type="ECO:0000256" key="5">
    <source>
        <dbReference type="ARBA" id="ARBA00044690"/>
    </source>
</evidence>
<dbReference type="InterPro" id="IPR001279">
    <property type="entry name" value="Metallo-B-lactamas"/>
</dbReference>
<dbReference type="InterPro" id="IPR039344">
    <property type="entry name" value="MBLAC1"/>
</dbReference>
<feature type="domain" description="Metallo-beta-lactamase" evidence="7">
    <location>
        <begin position="23"/>
        <end position="187"/>
    </location>
</feature>
<dbReference type="SMART" id="SM00849">
    <property type="entry name" value="Lactamase_B"/>
    <property type="match status" value="1"/>
</dbReference>
<comment type="subcellular location">
    <subcellularLocation>
        <location evidence="1">Cytoplasm</location>
        <location evidence="1">Cytosol</location>
    </subcellularLocation>
</comment>
<comment type="subunit">
    <text evidence="2">Homodimer.</text>
</comment>
<evidence type="ECO:0000256" key="4">
    <source>
        <dbReference type="ARBA" id="ARBA00032988"/>
    </source>
</evidence>
<dbReference type="GO" id="GO:0005829">
    <property type="term" value="C:cytosol"/>
    <property type="evidence" value="ECO:0007669"/>
    <property type="project" value="UniProtKB-SubCell"/>
</dbReference>
<dbReference type="AlphaFoldDB" id="A0AAN8Q2X3"/>
<evidence type="ECO:0000313" key="8">
    <source>
        <dbReference type="EMBL" id="KAK6195537.1"/>
    </source>
</evidence>
<dbReference type="PANTHER" id="PTHR23200:SF48">
    <property type="entry name" value="METALLO-BETA-LACTAMASE DOMAIN-CONTAINING PROTEIN 1"/>
    <property type="match status" value="1"/>
</dbReference>